<accession>A0A7R8UYF0</accession>
<feature type="region of interest" description="Disordered" evidence="1">
    <location>
        <begin position="171"/>
        <end position="211"/>
    </location>
</feature>
<feature type="compositionally biased region" description="Polar residues" evidence="1">
    <location>
        <begin position="122"/>
        <end position="143"/>
    </location>
</feature>
<dbReference type="InParanoid" id="A0A7R8UYF0"/>
<feature type="region of interest" description="Disordered" evidence="1">
    <location>
        <begin position="579"/>
        <end position="610"/>
    </location>
</feature>
<gene>
    <name evidence="2" type="ORF">HERILL_LOCUS12006</name>
</gene>
<feature type="compositionally biased region" description="Low complexity" evidence="1">
    <location>
        <begin position="235"/>
        <end position="250"/>
    </location>
</feature>
<organism evidence="2 3">
    <name type="scientific">Hermetia illucens</name>
    <name type="common">Black soldier fly</name>
    <dbReference type="NCBI Taxonomy" id="343691"/>
    <lineage>
        <taxon>Eukaryota</taxon>
        <taxon>Metazoa</taxon>
        <taxon>Ecdysozoa</taxon>
        <taxon>Arthropoda</taxon>
        <taxon>Hexapoda</taxon>
        <taxon>Insecta</taxon>
        <taxon>Pterygota</taxon>
        <taxon>Neoptera</taxon>
        <taxon>Endopterygota</taxon>
        <taxon>Diptera</taxon>
        <taxon>Brachycera</taxon>
        <taxon>Stratiomyomorpha</taxon>
        <taxon>Stratiomyidae</taxon>
        <taxon>Hermetiinae</taxon>
        <taxon>Hermetia</taxon>
    </lineage>
</organism>
<evidence type="ECO:0000313" key="3">
    <source>
        <dbReference type="Proteomes" id="UP000594454"/>
    </source>
</evidence>
<dbReference type="AlphaFoldDB" id="A0A7R8UYF0"/>
<feature type="region of interest" description="Disordered" evidence="1">
    <location>
        <begin position="59"/>
        <end position="81"/>
    </location>
</feature>
<reference evidence="2 3" key="1">
    <citation type="submission" date="2020-11" db="EMBL/GenBank/DDBJ databases">
        <authorList>
            <person name="Wallbank WR R."/>
            <person name="Pardo Diaz C."/>
            <person name="Kozak K."/>
            <person name="Martin S."/>
            <person name="Jiggins C."/>
            <person name="Moest M."/>
            <person name="Warren A I."/>
            <person name="Generalovic N T."/>
            <person name="Byers J.R.P. K."/>
            <person name="Montejo-Kovacevich G."/>
            <person name="Yen C E."/>
        </authorList>
    </citation>
    <scope>NUCLEOTIDE SEQUENCE [LARGE SCALE GENOMIC DNA]</scope>
</reference>
<sequence>MVLSNNNIGNIPESEDGCSLLGSSRKSLADTSVTSTADLSVFSIGQRSQQYDICADDMQSVHSDGEGGGESSPGSAFGSLSIVGRTPSAMMITPTPRAISPQDIVRIYVPPPPPEELDSRSKNSSSQNITSRTQSPTTSTLNKSPAIKSSGISTSNVDDSINTISTASVASIGNESGGESSCDRGGDGVGSGSGGTGISSGGSKRNSIASGDLTPVRRSYIYRSEEELTYNGQKSSSSSRRGSLSRKSPSLFTNPHVVMDCEHLKSKQRSINGSDDQIHRNSTAQIEHSFESLRRAKVMTSFEELARLQKEKNQKYGYNIDNRMTRSAYCGDTTTTTSEDEDFSPRSKYRYDSDIQYRKLATSPSAVDIDFIQSSPDLHYSRNVNVNALQKKSDNSDEYSSSSPNVKSVLTTPVNEQIPSMTMAMTMVSSQSNQKLLTSGETTPTILHNTSTKLMQLTSTKVETMTITENRQRLEESHPKSSTNRYSAPTPIETIEYESIFNNTPHNPVNASKMKKNSSDLTNASSIQVVSHNKSENRFRPRVHSSSDRDSQQQYVQFKTNYSATTSSVTATALISPNASNRHENFSNNVNNISRSSANGDSNTSVNQGLGETSEISNIHVNNDFDRKIAASIGGPYDYKSHSNNSSHSSHNNSNREMNKIRIKVHQNQVD</sequence>
<dbReference type="EMBL" id="LR899012">
    <property type="protein sequence ID" value="CAD7089460.1"/>
    <property type="molecule type" value="Genomic_DNA"/>
</dbReference>
<feature type="compositionally biased region" description="Basic and acidic residues" evidence="1">
    <location>
        <begin position="533"/>
        <end position="551"/>
    </location>
</feature>
<feature type="compositionally biased region" description="Gly residues" evidence="1">
    <location>
        <begin position="187"/>
        <end position="200"/>
    </location>
</feature>
<proteinExistence type="predicted"/>
<feature type="compositionally biased region" description="Low complexity" evidence="1">
    <location>
        <begin position="642"/>
        <end position="655"/>
    </location>
</feature>
<protein>
    <submittedName>
        <fullName evidence="2">Uncharacterized protein</fullName>
    </submittedName>
</protein>
<feature type="region of interest" description="Disordered" evidence="1">
    <location>
        <begin position="102"/>
        <end position="159"/>
    </location>
</feature>
<feature type="region of interest" description="Disordered" evidence="1">
    <location>
        <begin position="1"/>
        <end position="29"/>
    </location>
</feature>
<name>A0A7R8UYF0_HERIL</name>
<dbReference type="OrthoDB" id="294251at2759"/>
<evidence type="ECO:0000313" key="2">
    <source>
        <dbReference type="EMBL" id="CAD7089460.1"/>
    </source>
</evidence>
<dbReference type="Proteomes" id="UP000594454">
    <property type="component" value="Chromosome 4"/>
</dbReference>
<feature type="compositionally biased region" description="Polar residues" evidence="1">
    <location>
        <begin position="150"/>
        <end position="159"/>
    </location>
</feature>
<feature type="region of interest" description="Disordered" evidence="1">
    <location>
        <begin position="228"/>
        <end position="251"/>
    </location>
</feature>
<feature type="region of interest" description="Disordered" evidence="1">
    <location>
        <begin position="527"/>
        <end position="552"/>
    </location>
</feature>
<keyword evidence="3" id="KW-1185">Reference proteome</keyword>
<feature type="region of interest" description="Disordered" evidence="1">
    <location>
        <begin position="636"/>
        <end position="671"/>
    </location>
</feature>
<evidence type="ECO:0000256" key="1">
    <source>
        <dbReference type="SAM" id="MobiDB-lite"/>
    </source>
</evidence>